<dbReference type="Gene3D" id="3.40.50.300">
    <property type="entry name" value="P-loop containing nucleotide triphosphate hydrolases"/>
    <property type="match status" value="1"/>
</dbReference>
<evidence type="ECO:0000256" key="6">
    <source>
        <dbReference type="ARBA" id="ARBA00022777"/>
    </source>
</evidence>
<dbReference type="EMBL" id="UOGF01000069">
    <property type="protein sequence ID" value="VAX30981.1"/>
    <property type="molecule type" value="Genomic_DNA"/>
</dbReference>
<dbReference type="Pfam" id="PF02223">
    <property type="entry name" value="Thymidylate_kin"/>
    <property type="match status" value="1"/>
</dbReference>
<keyword evidence="4" id="KW-0545">Nucleotide biosynthesis</keyword>
<dbReference type="EC" id="2.7.4.9" evidence="2"/>
<dbReference type="GO" id="GO:0006233">
    <property type="term" value="P:dTDP biosynthetic process"/>
    <property type="evidence" value="ECO:0007669"/>
    <property type="project" value="InterPro"/>
</dbReference>
<evidence type="ECO:0000256" key="5">
    <source>
        <dbReference type="ARBA" id="ARBA00022741"/>
    </source>
</evidence>
<dbReference type="CDD" id="cd01672">
    <property type="entry name" value="TMPK"/>
    <property type="match status" value="1"/>
</dbReference>
<accession>A0A3B1CWR1</accession>
<evidence type="ECO:0000256" key="2">
    <source>
        <dbReference type="ARBA" id="ARBA00012980"/>
    </source>
</evidence>
<dbReference type="AlphaFoldDB" id="A0A3B1CWR1"/>
<keyword evidence="5" id="KW-0547">Nucleotide-binding</keyword>
<evidence type="ECO:0000256" key="1">
    <source>
        <dbReference type="ARBA" id="ARBA00009776"/>
    </source>
</evidence>
<reference evidence="10" key="1">
    <citation type="submission" date="2018-06" db="EMBL/GenBank/DDBJ databases">
        <authorList>
            <person name="Zhirakovskaya E."/>
        </authorList>
    </citation>
    <scope>NUCLEOTIDE SEQUENCE</scope>
</reference>
<evidence type="ECO:0000313" key="10">
    <source>
        <dbReference type="EMBL" id="VAX30981.1"/>
    </source>
</evidence>
<evidence type="ECO:0000256" key="3">
    <source>
        <dbReference type="ARBA" id="ARBA00022679"/>
    </source>
</evidence>
<comment type="catalytic activity">
    <reaction evidence="8">
        <text>dTMP + ATP = dTDP + ADP</text>
        <dbReference type="Rhea" id="RHEA:13517"/>
        <dbReference type="ChEBI" id="CHEBI:30616"/>
        <dbReference type="ChEBI" id="CHEBI:58369"/>
        <dbReference type="ChEBI" id="CHEBI:63528"/>
        <dbReference type="ChEBI" id="CHEBI:456216"/>
        <dbReference type="EC" id="2.7.4.9"/>
    </reaction>
</comment>
<dbReference type="PANTHER" id="PTHR10344:SF4">
    <property type="entry name" value="UMP-CMP KINASE 2, MITOCHONDRIAL"/>
    <property type="match status" value="1"/>
</dbReference>
<dbReference type="InterPro" id="IPR027417">
    <property type="entry name" value="P-loop_NTPase"/>
</dbReference>
<dbReference type="NCBIfam" id="TIGR00041">
    <property type="entry name" value="DTMP_kinase"/>
    <property type="match status" value="1"/>
</dbReference>
<evidence type="ECO:0000256" key="4">
    <source>
        <dbReference type="ARBA" id="ARBA00022727"/>
    </source>
</evidence>
<dbReference type="SUPFAM" id="SSF52540">
    <property type="entry name" value="P-loop containing nucleoside triphosphate hydrolases"/>
    <property type="match status" value="1"/>
</dbReference>
<organism evidence="10">
    <name type="scientific">hydrothermal vent metagenome</name>
    <dbReference type="NCBI Taxonomy" id="652676"/>
    <lineage>
        <taxon>unclassified sequences</taxon>
        <taxon>metagenomes</taxon>
        <taxon>ecological metagenomes</taxon>
    </lineage>
</organism>
<name>A0A3B1CWR1_9ZZZZ</name>
<comment type="similarity">
    <text evidence="1">Belongs to the thymidylate kinase family.</text>
</comment>
<gene>
    <name evidence="10" type="ORF">MNBD_NITROSPIRAE01-39</name>
</gene>
<keyword evidence="3 10" id="KW-0808">Transferase</keyword>
<dbReference type="PANTHER" id="PTHR10344">
    <property type="entry name" value="THYMIDYLATE KINASE"/>
    <property type="match status" value="1"/>
</dbReference>
<dbReference type="GO" id="GO:0005829">
    <property type="term" value="C:cytosol"/>
    <property type="evidence" value="ECO:0007669"/>
    <property type="project" value="TreeGrafter"/>
</dbReference>
<dbReference type="HAMAP" id="MF_00165">
    <property type="entry name" value="Thymidylate_kinase"/>
    <property type="match status" value="1"/>
</dbReference>
<keyword evidence="7" id="KW-0067">ATP-binding</keyword>
<evidence type="ECO:0000259" key="9">
    <source>
        <dbReference type="Pfam" id="PF02223"/>
    </source>
</evidence>
<dbReference type="InterPro" id="IPR039430">
    <property type="entry name" value="Thymidylate_kin-like_dom"/>
</dbReference>
<feature type="domain" description="Thymidylate kinase-like" evidence="9">
    <location>
        <begin position="9"/>
        <end position="200"/>
    </location>
</feature>
<sequence>MKRGRLITFEGGEGSGKTTQIALLEDYLREKGKPLLCTREPGGTPLGDKIRHLILESPEDGSEVDIRTEFFLYLASRAQHVKEVLLPALAAGKLVFCDRFSDATLAYQGYGRGLPLEKIKDMMDFASYGLVPDLTLFFDITPDLALPRLSGRKEINRLDQEALSFHERVYRGYQTLIRDDAKRIAVIDATVSIEVVSRKIREKIDAFL</sequence>
<proteinExistence type="inferred from homology"/>
<dbReference type="GO" id="GO:0004798">
    <property type="term" value="F:dTMP kinase activity"/>
    <property type="evidence" value="ECO:0007669"/>
    <property type="project" value="UniProtKB-EC"/>
</dbReference>
<dbReference type="FunFam" id="3.40.50.300:FF:000225">
    <property type="entry name" value="Thymidylate kinase"/>
    <property type="match status" value="1"/>
</dbReference>
<dbReference type="GO" id="GO:0006227">
    <property type="term" value="P:dUDP biosynthetic process"/>
    <property type="evidence" value="ECO:0007669"/>
    <property type="project" value="TreeGrafter"/>
</dbReference>
<protein>
    <recommendedName>
        <fullName evidence="2">dTMP kinase</fullName>
        <ecNumber evidence="2">2.7.4.9</ecNumber>
    </recommendedName>
</protein>
<dbReference type="GO" id="GO:0006235">
    <property type="term" value="P:dTTP biosynthetic process"/>
    <property type="evidence" value="ECO:0007669"/>
    <property type="project" value="TreeGrafter"/>
</dbReference>
<dbReference type="InterPro" id="IPR018094">
    <property type="entry name" value="Thymidylate_kinase"/>
</dbReference>
<keyword evidence="6 10" id="KW-0418">Kinase</keyword>
<evidence type="ECO:0000256" key="8">
    <source>
        <dbReference type="ARBA" id="ARBA00048743"/>
    </source>
</evidence>
<dbReference type="GO" id="GO:0005524">
    <property type="term" value="F:ATP binding"/>
    <property type="evidence" value="ECO:0007669"/>
    <property type="project" value="UniProtKB-KW"/>
</dbReference>
<evidence type="ECO:0000256" key="7">
    <source>
        <dbReference type="ARBA" id="ARBA00022840"/>
    </source>
</evidence>